<dbReference type="SUPFAM" id="SSF103642">
    <property type="entry name" value="Sec-C motif"/>
    <property type="match status" value="1"/>
</dbReference>
<reference evidence="2 3" key="1">
    <citation type="submission" date="2015-09" db="EMBL/GenBank/DDBJ databases">
        <authorList>
            <consortium name="Pathogen Informatics"/>
        </authorList>
    </citation>
    <scope>NUCLEOTIDE SEQUENCE [LARGE SCALE GENOMIC DNA]</scope>
    <source>
        <strain evidence="2 3">2789STDY5834856</strain>
    </source>
</reference>
<dbReference type="InterPro" id="IPR011112">
    <property type="entry name" value="Rho-like_N"/>
</dbReference>
<sequence>MADNNKIQEEIIKADIKAVERLWKNSIQDNLLESLLEKMTKEELVKVAKKYSIKGLTSLKKADVVERIKNGILEKYEQALDVIDEDTLKFIEELIENNGQKLYSCNDIIYSNYLRNRGLVFTGTVDDELFVILPKELIELFKEKINKELYQKARLNREIIRAIAGMIYYYGVMDITSIKENLERVFVCEFDLGFIKTIALTGEELGYDYVVDEEVLYHIDVEDVEKLIKDQSLCQNDYYKFDKKSLIKAGEPDFIEENKQAEKLKKVFRELFVIDNNILREEMDSFIIAIKNEMSKDEAIEAFLEAYEIESDEEKDIFKHELDVFARSIRRWTLKGNNENEIKKNEQRVVNEVKIGRNDPCICGSGKKYKKCCGK</sequence>
<dbReference type="PANTHER" id="PTHR33747">
    <property type="entry name" value="UPF0225 PROTEIN SCO1677"/>
    <property type="match status" value="1"/>
</dbReference>
<protein>
    <submittedName>
        <fullName evidence="2">SecC motif-containing protein</fullName>
    </submittedName>
</protein>
<dbReference type="Pfam" id="PF07498">
    <property type="entry name" value="Rho_N"/>
    <property type="match status" value="1"/>
</dbReference>
<evidence type="ECO:0000259" key="1">
    <source>
        <dbReference type="SMART" id="SM00959"/>
    </source>
</evidence>
<evidence type="ECO:0000313" key="2">
    <source>
        <dbReference type="EMBL" id="CUN64038.1"/>
    </source>
</evidence>
<dbReference type="RefSeq" id="WP_055263139.1">
    <property type="nucleotide sequence ID" value="NZ_CABIXQ010000002.1"/>
</dbReference>
<dbReference type="InterPro" id="IPR004027">
    <property type="entry name" value="SEC_C_motif"/>
</dbReference>
<dbReference type="PANTHER" id="PTHR33747:SF1">
    <property type="entry name" value="ADENYLATE CYCLASE-ASSOCIATED CAP C-TERMINAL DOMAIN-CONTAINING PROTEIN"/>
    <property type="match status" value="1"/>
</dbReference>
<accession>A0A173YMM5</accession>
<feature type="domain" description="Rho termination factor-like N-terminal" evidence="1">
    <location>
        <begin position="35"/>
        <end position="77"/>
    </location>
</feature>
<dbReference type="Pfam" id="PF02810">
    <property type="entry name" value="SEC-C"/>
    <property type="match status" value="1"/>
</dbReference>
<name>A0A173YMM5_9CLOT</name>
<gene>
    <name evidence="2" type="primary">secA_1</name>
    <name evidence="2" type="ORF">ERS852471_00254</name>
</gene>
<dbReference type="EMBL" id="CYZX01000002">
    <property type="protein sequence ID" value="CUN64038.1"/>
    <property type="molecule type" value="Genomic_DNA"/>
</dbReference>
<organism evidence="2 3">
    <name type="scientific">Clostridium disporicum</name>
    <dbReference type="NCBI Taxonomy" id="84024"/>
    <lineage>
        <taxon>Bacteria</taxon>
        <taxon>Bacillati</taxon>
        <taxon>Bacillota</taxon>
        <taxon>Clostridia</taxon>
        <taxon>Eubacteriales</taxon>
        <taxon>Clostridiaceae</taxon>
        <taxon>Clostridium</taxon>
    </lineage>
</organism>
<dbReference type="OrthoDB" id="9814022at2"/>
<dbReference type="SMART" id="SM00959">
    <property type="entry name" value="Rho_N"/>
    <property type="match status" value="1"/>
</dbReference>
<evidence type="ECO:0000313" key="3">
    <source>
        <dbReference type="Proteomes" id="UP000095594"/>
    </source>
</evidence>
<dbReference type="Proteomes" id="UP000095594">
    <property type="component" value="Unassembled WGS sequence"/>
</dbReference>
<proteinExistence type="predicted"/>
<dbReference type="AlphaFoldDB" id="A0A173YMM5"/>
<dbReference type="GO" id="GO:0006353">
    <property type="term" value="P:DNA-templated transcription termination"/>
    <property type="evidence" value="ECO:0007669"/>
    <property type="project" value="InterPro"/>
</dbReference>
<dbReference type="Gene3D" id="3.10.450.50">
    <property type="match status" value="1"/>
</dbReference>